<dbReference type="PANTHER" id="PTHR45815:SF3">
    <property type="entry name" value="PROTEIN DISULFIDE-ISOMERASE A6"/>
    <property type="match status" value="1"/>
</dbReference>
<evidence type="ECO:0000256" key="8">
    <source>
        <dbReference type="ARBA" id="ARBA00023157"/>
    </source>
</evidence>
<dbReference type="PANTHER" id="PTHR45815">
    <property type="entry name" value="PROTEIN DISULFIDE-ISOMERASE A6"/>
    <property type="match status" value="1"/>
</dbReference>
<sequence>MDPVLRIVAILAAVVPFSFALYGAKSDVIQLTPQVFDDKVLKSDSVWLVEFYAPWCGHCKSLAPEWDKAATALKGIVKVAAVDADQHKDLGGRFGVRGFPTIKIFGANKNSPQDYQGARTAQAIVDEGLKVAKKVVSDRLGGKTGGKTGGGGKKTGGDSGGSGSKEDVVELTDSNFEDLVYNSKDQWLVEFFAPWCGHCKNLAPEYASAATELKGKFKLGALDATVHTVIAGRFGVRGYPTLKYFPAGSSSPSDAEEYDGGRTSSDIVRWCSDKVEENLPPPEIKEIVDDSVIREACDEHQICVVAVLPDILDTGAEGRNRYIKMLTDLGEKYKKKSWGWVWTAPGMHPKLEDTLGFGGFGYPALAAVNSRKKKLAIFKGSFSQEGLDEFLRAVGVGRGASESLRGDGIPELKKVEPWDGKDGQLPEEEDIDLSDFDMDEEEPRDEL</sequence>
<dbReference type="PRINTS" id="PR00421">
    <property type="entry name" value="THIOREDOXIN"/>
</dbReference>
<dbReference type="GO" id="GO:0003756">
    <property type="term" value="F:protein disulfide isomerase activity"/>
    <property type="evidence" value="ECO:0007669"/>
    <property type="project" value="UniProtKB-EC"/>
</dbReference>
<keyword evidence="6" id="KW-0677">Repeat</keyword>
<evidence type="ECO:0000313" key="15">
    <source>
        <dbReference type="Proteomes" id="UP001152320"/>
    </source>
</evidence>
<feature type="region of interest" description="Disordered" evidence="12">
    <location>
        <begin position="140"/>
        <end position="167"/>
    </location>
</feature>
<evidence type="ECO:0000256" key="1">
    <source>
        <dbReference type="ARBA" id="ARBA00001182"/>
    </source>
</evidence>
<evidence type="ECO:0000256" key="10">
    <source>
        <dbReference type="ARBA" id="ARBA00023284"/>
    </source>
</evidence>
<proteinExistence type="inferred from homology"/>
<organism evidence="14 15">
    <name type="scientific">Holothuria leucospilota</name>
    <name type="common">Black long sea cucumber</name>
    <name type="synonym">Mertensiothuria leucospilota</name>
    <dbReference type="NCBI Taxonomy" id="206669"/>
    <lineage>
        <taxon>Eukaryota</taxon>
        <taxon>Metazoa</taxon>
        <taxon>Echinodermata</taxon>
        <taxon>Eleutherozoa</taxon>
        <taxon>Echinozoa</taxon>
        <taxon>Holothuroidea</taxon>
        <taxon>Aspidochirotacea</taxon>
        <taxon>Aspidochirotida</taxon>
        <taxon>Holothuriidae</taxon>
        <taxon>Holothuria</taxon>
    </lineage>
</organism>
<dbReference type="Gene3D" id="3.40.30.10">
    <property type="entry name" value="Glutaredoxin"/>
    <property type="match status" value="2"/>
</dbReference>
<dbReference type="InterPro" id="IPR005788">
    <property type="entry name" value="PDI_thioredoxin-like_dom"/>
</dbReference>
<dbReference type="InterPro" id="IPR013766">
    <property type="entry name" value="Thioredoxin_domain"/>
</dbReference>
<keyword evidence="8" id="KW-1015">Disulfide bond</keyword>
<protein>
    <recommendedName>
        <fullName evidence="4">protein disulfide-isomerase</fullName>
        <ecNumber evidence="4">5.3.4.1</ecNumber>
    </recommendedName>
</protein>
<dbReference type="SUPFAM" id="SSF52833">
    <property type="entry name" value="Thioredoxin-like"/>
    <property type="match status" value="3"/>
</dbReference>
<comment type="similarity">
    <text evidence="3 11">Belongs to the protein disulfide isomerase family.</text>
</comment>
<feature type="compositionally biased region" description="Basic and acidic residues" evidence="12">
    <location>
        <begin position="404"/>
        <end position="424"/>
    </location>
</feature>
<reference evidence="14" key="1">
    <citation type="submission" date="2021-10" db="EMBL/GenBank/DDBJ databases">
        <title>Tropical sea cucumber genome reveals ecological adaptation and Cuvierian tubules defense mechanism.</title>
        <authorList>
            <person name="Chen T."/>
        </authorList>
    </citation>
    <scope>NUCLEOTIDE SEQUENCE</scope>
    <source>
        <strain evidence="14">Nanhai2018</strain>
        <tissue evidence="14">Muscle</tissue>
    </source>
</reference>
<dbReference type="GO" id="GO:0005788">
    <property type="term" value="C:endoplasmic reticulum lumen"/>
    <property type="evidence" value="ECO:0007669"/>
    <property type="project" value="UniProtKB-SubCell"/>
</dbReference>
<feature type="domain" description="Thioredoxin" evidence="13">
    <location>
        <begin position="160"/>
        <end position="280"/>
    </location>
</feature>
<evidence type="ECO:0000256" key="12">
    <source>
        <dbReference type="SAM" id="MobiDB-lite"/>
    </source>
</evidence>
<keyword evidence="5" id="KW-0732">Signal</keyword>
<evidence type="ECO:0000313" key="14">
    <source>
        <dbReference type="EMBL" id="KAJ8020279.1"/>
    </source>
</evidence>
<keyword evidence="15" id="KW-1185">Reference proteome</keyword>
<dbReference type="AlphaFoldDB" id="A0A9Q0YGX8"/>
<feature type="compositionally biased region" description="Gly residues" evidence="12">
    <location>
        <begin position="142"/>
        <end position="163"/>
    </location>
</feature>
<dbReference type="FunFam" id="3.40.30.10:FF:000050">
    <property type="entry name" value="protein disulfide-isomerase A6 isoform X1"/>
    <property type="match status" value="1"/>
</dbReference>
<evidence type="ECO:0000256" key="2">
    <source>
        <dbReference type="ARBA" id="ARBA00004319"/>
    </source>
</evidence>
<dbReference type="FunFam" id="3.40.30.10:FF:000032">
    <property type="entry name" value="Protein disulfide-isomerase A6 homolog"/>
    <property type="match status" value="1"/>
</dbReference>
<evidence type="ECO:0000256" key="11">
    <source>
        <dbReference type="RuleBase" id="RU004208"/>
    </source>
</evidence>
<keyword evidence="9" id="KW-0413">Isomerase</keyword>
<dbReference type="InterPro" id="IPR036249">
    <property type="entry name" value="Thioredoxin-like_sf"/>
</dbReference>
<dbReference type="Pfam" id="PF00085">
    <property type="entry name" value="Thioredoxin"/>
    <property type="match status" value="2"/>
</dbReference>
<feature type="domain" description="Thioredoxin" evidence="13">
    <location>
        <begin position="8"/>
        <end position="134"/>
    </location>
</feature>
<dbReference type="EC" id="5.3.4.1" evidence="4"/>
<name>A0A9Q0YGX8_HOLLE</name>
<evidence type="ECO:0000256" key="6">
    <source>
        <dbReference type="ARBA" id="ARBA00022737"/>
    </source>
</evidence>
<dbReference type="GO" id="GO:0034976">
    <property type="term" value="P:response to endoplasmic reticulum stress"/>
    <property type="evidence" value="ECO:0007669"/>
    <property type="project" value="TreeGrafter"/>
</dbReference>
<comment type="catalytic activity">
    <reaction evidence="1">
        <text>Catalyzes the rearrangement of -S-S- bonds in proteins.</text>
        <dbReference type="EC" id="5.3.4.1"/>
    </reaction>
</comment>
<keyword evidence="10" id="KW-0676">Redox-active center</keyword>
<dbReference type="GO" id="GO:0015035">
    <property type="term" value="F:protein-disulfide reductase activity"/>
    <property type="evidence" value="ECO:0007669"/>
    <property type="project" value="TreeGrafter"/>
</dbReference>
<comment type="caution">
    <text evidence="14">The sequence shown here is derived from an EMBL/GenBank/DDBJ whole genome shotgun (WGS) entry which is preliminary data.</text>
</comment>
<evidence type="ECO:0000256" key="5">
    <source>
        <dbReference type="ARBA" id="ARBA00022729"/>
    </source>
</evidence>
<keyword evidence="7" id="KW-0256">Endoplasmic reticulum</keyword>
<evidence type="ECO:0000256" key="7">
    <source>
        <dbReference type="ARBA" id="ARBA00022824"/>
    </source>
</evidence>
<dbReference type="EMBL" id="JAIZAY010000022">
    <property type="protein sequence ID" value="KAJ8020279.1"/>
    <property type="molecule type" value="Genomic_DNA"/>
</dbReference>
<dbReference type="NCBIfam" id="TIGR01126">
    <property type="entry name" value="pdi_dom"/>
    <property type="match status" value="2"/>
</dbReference>
<evidence type="ECO:0000259" key="13">
    <source>
        <dbReference type="PROSITE" id="PS51352"/>
    </source>
</evidence>
<dbReference type="InterPro" id="IPR017937">
    <property type="entry name" value="Thioredoxin_CS"/>
</dbReference>
<dbReference type="CDD" id="cd02983">
    <property type="entry name" value="P5_C"/>
    <property type="match status" value="1"/>
</dbReference>
<comment type="subcellular location">
    <subcellularLocation>
        <location evidence="2">Endoplasmic reticulum lumen</location>
    </subcellularLocation>
</comment>
<dbReference type="OrthoDB" id="10264505at2759"/>
<evidence type="ECO:0000256" key="9">
    <source>
        <dbReference type="ARBA" id="ARBA00023235"/>
    </source>
</evidence>
<dbReference type="CDD" id="cd03001">
    <property type="entry name" value="PDI_a_P5"/>
    <property type="match status" value="2"/>
</dbReference>
<feature type="compositionally biased region" description="Acidic residues" evidence="12">
    <location>
        <begin position="425"/>
        <end position="447"/>
    </location>
</feature>
<accession>A0A9Q0YGX8</accession>
<evidence type="ECO:0000256" key="3">
    <source>
        <dbReference type="ARBA" id="ARBA00006347"/>
    </source>
</evidence>
<gene>
    <name evidence="14" type="ORF">HOLleu_39833</name>
</gene>
<dbReference type="PROSITE" id="PS00194">
    <property type="entry name" value="THIOREDOXIN_1"/>
    <property type="match status" value="2"/>
</dbReference>
<dbReference type="PROSITE" id="PS51352">
    <property type="entry name" value="THIOREDOXIN_2"/>
    <property type="match status" value="2"/>
</dbReference>
<feature type="region of interest" description="Disordered" evidence="12">
    <location>
        <begin position="402"/>
        <end position="447"/>
    </location>
</feature>
<evidence type="ECO:0000256" key="4">
    <source>
        <dbReference type="ARBA" id="ARBA00012723"/>
    </source>
</evidence>
<dbReference type="Proteomes" id="UP001152320">
    <property type="component" value="Chromosome 22"/>
</dbReference>